<evidence type="ECO:0000313" key="18">
    <source>
        <dbReference type="EMBL" id="AQQ55127.1"/>
    </source>
</evidence>
<dbReference type="KEGG" id="pmar:B0X71_13460"/>
<evidence type="ECO:0000256" key="8">
    <source>
        <dbReference type="ARBA" id="ARBA00022723"/>
    </source>
</evidence>
<keyword evidence="19" id="KW-1185">Reference proteome</keyword>
<name>A0A1Q2L4W4_9BACL</name>
<dbReference type="InterPro" id="IPR006805">
    <property type="entry name" value="Anth_synth_I_N"/>
</dbReference>
<evidence type="ECO:0000256" key="6">
    <source>
        <dbReference type="ARBA" id="ARBA00020653"/>
    </source>
</evidence>
<evidence type="ECO:0000256" key="11">
    <source>
        <dbReference type="ARBA" id="ARBA00023141"/>
    </source>
</evidence>
<keyword evidence="10 15" id="KW-0460">Magnesium</keyword>
<keyword evidence="12 15" id="KW-0456">Lyase</keyword>
<comment type="function">
    <text evidence="13 15">Part of a heterotetrameric complex that catalyzes the two-step biosynthesis of anthranilate, an intermediate in the biosynthesis of L-tryptophan. In the first step, the glutamine-binding beta subunit (TrpG) of anthranilate synthase (AS) provides the glutamine amidotransferase activity which generates ammonia as a substrate that, along with chorismate, is used in the second step, catalyzed by the large alpha subunit of AS (TrpE) to produce anthranilate. In the absence of TrpG, TrpE can synthesize anthranilate directly from chorismate and high concentrations of ammonia.</text>
</comment>
<feature type="domain" description="Anthranilate synthase component I N-terminal" evidence="17">
    <location>
        <begin position="14"/>
        <end position="151"/>
    </location>
</feature>
<keyword evidence="7 15" id="KW-0028">Amino-acid biosynthesis</keyword>
<dbReference type="EMBL" id="CP019640">
    <property type="protein sequence ID" value="AQQ55127.1"/>
    <property type="molecule type" value="Genomic_DNA"/>
</dbReference>
<evidence type="ECO:0000313" key="19">
    <source>
        <dbReference type="Proteomes" id="UP000188184"/>
    </source>
</evidence>
<dbReference type="UniPathway" id="UPA00035">
    <property type="reaction ID" value="UER00040"/>
</dbReference>
<keyword evidence="11 15" id="KW-0057">Aromatic amino acid biosynthesis</keyword>
<protein>
    <recommendedName>
        <fullName evidence="6 15">Anthranilate synthase component 1</fullName>
        <ecNumber evidence="5 15">4.1.3.27</ecNumber>
    </recommendedName>
</protein>
<gene>
    <name evidence="15" type="primary">trpE</name>
    <name evidence="18" type="ORF">B0X71_13460</name>
</gene>
<dbReference type="InterPro" id="IPR019999">
    <property type="entry name" value="Anth_synth_I-like"/>
</dbReference>
<accession>A0A1Q2L4W4</accession>
<evidence type="ECO:0000256" key="13">
    <source>
        <dbReference type="ARBA" id="ARBA00025634"/>
    </source>
</evidence>
<evidence type="ECO:0000256" key="2">
    <source>
        <dbReference type="ARBA" id="ARBA00004873"/>
    </source>
</evidence>
<organism evidence="18 19">
    <name type="scientific">Planococcus lenghuensis</name>
    <dbReference type="NCBI Taxonomy" id="2213202"/>
    <lineage>
        <taxon>Bacteria</taxon>
        <taxon>Bacillati</taxon>
        <taxon>Bacillota</taxon>
        <taxon>Bacilli</taxon>
        <taxon>Bacillales</taxon>
        <taxon>Caryophanaceae</taxon>
        <taxon>Planococcus</taxon>
    </lineage>
</organism>
<dbReference type="InterPro" id="IPR015890">
    <property type="entry name" value="Chorismate_C"/>
</dbReference>
<dbReference type="NCBIfam" id="TIGR00564">
    <property type="entry name" value="trpE_most"/>
    <property type="match status" value="1"/>
</dbReference>
<dbReference type="Pfam" id="PF00425">
    <property type="entry name" value="Chorismate_bind"/>
    <property type="match status" value="1"/>
</dbReference>
<comment type="cofactor">
    <cofactor evidence="1 15">
        <name>Mg(2+)</name>
        <dbReference type="ChEBI" id="CHEBI:18420"/>
    </cofactor>
</comment>
<dbReference type="PANTHER" id="PTHR11236:SF48">
    <property type="entry name" value="ISOCHORISMATE SYNTHASE MENF"/>
    <property type="match status" value="1"/>
</dbReference>
<evidence type="ECO:0000256" key="9">
    <source>
        <dbReference type="ARBA" id="ARBA00022822"/>
    </source>
</evidence>
<comment type="pathway">
    <text evidence="2 15">Amino-acid biosynthesis; L-tryptophan biosynthesis; L-tryptophan from chorismate: step 1/5.</text>
</comment>
<evidence type="ECO:0000256" key="10">
    <source>
        <dbReference type="ARBA" id="ARBA00022842"/>
    </source>
</evidence>
<evidence type="ECO:0000256" key="14">
    <source>
        <dbReference type="ARBA" id="ARBA00047683"/>
    </source>
</evidence>
<dbReference type="Gene3D" id="3.60.120.10">
    <property type="entry name" value="Anthranilate synthase"/>
    <property type="match status" value="1"/>
</dbReference>
<dbReference type="SUPFAM" id="SSF56322">
    <property type="entry name" value="ADC synthase"/>
    <property type="match status" value="1"/>
</dbReference>
<comment type="subunit">
    <text evidence="4 15">Heterotetramer consisting of two non-identical subunits: a beta subunit (TrpG) and a large alpha subunit (TrpE).</text>
</comment>
<evidence type="ECO:0000256" key="15">
    <source>
        <dbReference type="RuleBase" id="RU364045"/>
    </source>
</evidence>
<evidence type="ECO:0000256" key="1">
    <source>
        <dbReference type="ARBA" id="ARBA00001946"/>
    </source>
</evidence>
<proteinExistence type="inferred from homology"/>
<dbReference type="GO" id="GO:0000162">
    <property type="term" value="P:L-tryptophan biosynthetic process"/>
    <property type="evidence" value="ECO:0007669"/>
    <property type="project" value="UniProtKB-UniPathway"/>
</dbReference>
<evidence type="ECO:0000259" key="17">
    <source>
        <dbReference type="Pfam" id="PF04715"/>
    </source>
</evidence>
<dbReference type="GO" id="GO:0046872">
    <property type="term" value="F:metal ion binding"/>
    <property type="evidence" value="ECO:0007669"/>
    <property type="project" value="UniProtKB-KW"/>
</dbReference>
<sequence>MSRVEMYTRKLEGDRLTPIAIFKRLEGARKCLLESSLKHTASGRYSFIGAEPAKSFIGTDNELTEIDHRTGEQHTVTGKPLDLLQKRVPHVESPVDVPFAGGLAGYIGYDAIRAYEPIGATRKDTLDMPAVHMQQYETVVVFDHLRQEVTVLSLHGEAALDAVQAQLQIPEDEPAPEEPGKLHFSSEITGDSFRTQVEQAKEHIRQGDVFQVVLSQRLHADYKGDAFTLYRKLRKQNPSPYQFYIEFDGYAIVGASPESLLSVRNGEIKTNPIAGTRRRGITEEEDDALAEELLADPKERAEHQMLVDLSRNDVGRVAAVGSVQIPKYMEIEKYQHVMHIVSEVTGTLATDMHPLDALVACLPAGTVSGAPKVRAMQLIRDFEDERRGVYGGAIGYLGFNGNLDVALAIRTFVVKDERVYVQAGAGIVYDSDPQAEYEETLHKARSLMEVFG</sequence>
<comment type="catalytic activity">
    <reaction evidence="14 15">
        <text>chorismate + L-glutamine = anthranilate + pyruvate + L-glutamate + H(+)</text>
        <dbReference type="Rhea" id="RHEA:21732"/>
        <dbReference type="ChEBI" id="CHEBI:15361"/>
        <dbReference type="ChEBI" id="CHEBI:15378"/>
        <dbReference type="ChEBI" id="CHEBI:16567"/>
        <dbReference type="ChEBI" id="CHEBI:29748"/>
        <dbReference type="ChEBI" id="CHEBI:29985"/>
        <dbReference type="ChEBI" id="CHEBI:58359"/>
        <dbReference type="EC" id="4.1.3.27"/>
    </reaction>
</comment>
<evidence type="ECO:0000259" key="16">
    <source>
        <dbReference type="Pfam" id="PF00425"/>
    </source>
</evidence>
<dbReference type="Proteomes" id="UP000188184">
    <property type="component" value="Chromosome"/>
</dbReference>
<evidence type="ECO:0000256" key="12">
    <source>
        <dbReference type="ARBA" id="ARBA00023239"/>
    </source>
</evidence>
<dbReference type="InterPro" id="IPR005801">
    <property type="entry name" value="ADC_synthase"/>
</dbReference>
<evidence type="ECO:0000256" key="3">
    <source>
        <dbReference type="ARBA" id="ARBA00009562"/>
    </source>
</evidence>
<dbReference type="GO" id="GO:0004049">
    <property type="term" value="F:anthranilate synthase activity"/>
    <property type="evidence" value="ECO:0007669"/>
    <property type="project" value="UniProtKB-EC"/>
</dbReference>
<evidence type="ECO:0000256" key="4">
    <source>
        <dbReference type="ARBA" id="ARBA00011575"/>
    </source>
</evidence>
<keyword evidence="9 15" id="KW-0822">Tryptophan biosynthesis</keyword>
<dbReference type="EC" id="4.1.3.27" evidence="5 15"/>
<dbReference type="OrthoDB" id="9803598at2"/>
<dbReference type="Pfam" id="PF04715">
    <property type="entry name" value="Anth_synt_I_N"/>
    <property type="match status" value="1"/>
</dbReference>
<comment type="similarity">
    <text evidence="3 15">Belongs to the anthranilate synthase component I family.</text>
</comment>
<dbReference type="PANTHER" id="PTHR11236">
    <property type="entry name" value="AMINOBENZOATE/ANTHRANILATE SYNTHASE"/>
    <property type="match status" value="1"/>
</dbReference>
<dbReference type="PRINTS" id="PR00095">
    <property type="entry name" value="ANTSNTHASEI"/>
</dbReference>
<feature type="domain" description="Chorismate-utilising enzyme C-terminal" evidence="16">
    <location>
        <begin position="191"/>
        <end position="443"/>
    </location>
</feature>
<evidence type="ECO:0000256" key="5">
    <source>
        <dbReference type="ARBA" id="ARBA00012266"/>
    </source>
</evidence>
<dbReference type="AlphaFoldDB" id="A0A1Q2L4W4"/>
<dbReference type="InterPro" id="IPR005256">
    <property type="entry name" value="Anth_synth_I_PabB"/>
</dbReference>
<reference evidence="18 19" key="1">
    <citation type="submission" date="2017-02" db="EMBL/GenBank/DDBJ databases">
        <title>The complete genomic sequence of a novel cold adapted crude oil-degrading bacterium Planococcus qaidamina Y42.</title>
        <authorList>
            <person name="Yang R."/>
        </authorList>
    </citation>
    <scope>NUCLEOTIDE SEQUENCE [LARGE SCALE GENOMIC DNA]</scope>
    <source>
        <strain evidence="18 19">Y42</strain>
    </source>
</reference>
<keyword evidence="8 15" id="KW-0479">Metal-binding</keyword>
<evidence type="ECO:0000256" key="7">
    <source>
        <dbReference type="ARBA" id="ARBA00022605"/>
    </source>
</evidence>